<evidence type="ECO:0000313" key="2">
    <source>
        <dbReference type="Proteomes" id="UP001145114"/>
    </source>
</evidence>
<keyword evidence="2" id="KW-1185">Reference proteome</keyword>
<evidence type="ECO:0000313" key="1">
    <source>
        <dbReference type="EMBL" id="KAJ1673790.1"/>
    </source>
</evidence>
<comment type="caution">
    <text evidence="1">The sequence shown here is derived from an EMBL/GenBank/DDBJ whole genome shotgun (WGS) entry which is preliminary data.</text>
</comment>
<name>A0ACC1HB38_9FUNG</name>
<accession>A0ACC1HB38</accession>
<protein>
    <submittedName>
        <fullName evidence="1">Uncharacterized protein</fullName>
    </submittedName>
</protein>
<reference evidence="1" key="1">
    <citation type="submission" date="2022-06" db="EMBL/GenBank/DDBJ databases">
        <title>Phylogenomic reconstructions and comparative analyses of Kickxellomycotina fungi.</title>
        <authorList>
            <person name="Reynolds N.K."/>
            <person name="Stajich J.E."/>
            <person name="Barry K."/>
            <person name="Grigoriev I.V."/>
            <person name="Crous P."/>
            <person name="Smith M.E."/>
        </authorList>
    </citation>
    <scope>NUCLEOTIDE SEQUENCE</scope>
    <source>
        <strain evidence="1">RSA 2271</strain>
    </source>
</reference>
<dbReference type="EMBL" id="JAMZIH010006563">
    <property type="protein sequence ID" value="KAJ1673790.1"/>
    <property type="molecule type" value="Genomic_DNA"/>
</dbReference>
<proteinExistence type="predicted"/>
<gene>
    <name evidence="1" type="ORF">EV182_004550</name>
</gene>
<feature type="non-terminal residue" evidence="1">
    <location>
        <position position="1"/>
    </location>
</feature>
<dbReference type="Proteomes" id="UP001145114">
    <property type="component" value="Unassembled WGS sequence"/>
</dbReference>
<sequence>KHPGGLVPIVPTEPGFGYQIAWADTGIRMPRHELDAYGKRIPGPFSPPPSPDSIPVNMPPAQEKLRRQNEEFSMKQKIQQLVTQASTTTPGTYVGKLTKHNNPILPVLPKMKSSIE</sequence>
<organism evidence="1 2">
    <name type="scientific">Spiromyces aspiralis</name>
    <dbReference type="NCBI Taxonomy" id="68401"/>
    <lineage>
        <taxon>Eukaryota</taxon>
        <taxon>Fungi</taxon>
        <taxon>Fungi incertae sedis</taxon>
        <taxon>Zoopagomycota</taxon>
        <taxon>Kickxellomycotina</taxon>
        <taxon>Kickxellomycetes</taxon>
        <taxon>Kickxellales</taxon>
        <taxon>Kickxellaceae</taxon>
        <taxon>Spiromyces</taxon>
    </lineage>
</organism>